<feature type="transmembrane region" description="Helical" evidence="11">
    <location>
        <begin position="240"/>
        <end position="259"/>
    </location>
</feature>
<dbReference type="Proteomes" id="UP000789901">
    <property type="component" value="Unassembled WGS sequence"/>
</dbReference>
<feature type="non-terminal residue" evidence="12">
    <location>
        <position position="1"/>
    </location>
</feature>
<evidence type="ECO:0000256" key="5">
    <source>
        <dbReference type="ARBA" id="ARBA00022737"/>
    </source>
</evidence>
<keyword evidence="5" id="KW-0677">Repeat</keyword>
<accession>A0ABN7VPL0</accession>
<dbReference type="SUPFAM" id="SSF103506">
    <property type="entry name" value="Mitochondrial carrier"/>
    <property type="match status" value="1"/>
</dbReference>
<dbReference type="EMBL" id="CAJVQB010019216">
    <property type="protein sequence ID" value="CAG8790382.1"/>
    <property type="molecule type" value="Genomic_DNA"/>
</dbReference>
<gene>
    <name evidence="12" type="ORF">GMARGA_LOCUS21136</name>
</gene>
<feature type="repeat" description="Solcar" evidence="9">
    <location>
        <begin position="142"/>
        <end position="229"/>
    </location>
</feature>
<keyword evidence="8 9" id="KW-0472">Membrane</keyword>
<comment type="caution">
    <text evidence="12">The sequence shown here is derived from an EMBL/GenBank/DDBJ whole genome shotgun (WGS) entry which is preliminary data.</text>
</comment>
<dbReference type="Gene3D" id="1.50.40.10">
    <property type="entry name" value="Mitochondrial carrier domain"/>
    <property type="match status" value="1"/>
</dbReference>
<comment type="subcellular location">
    <subcellularLocation>
        <location evidence="1">Mitochondrion membrane</location>
        <topology evidence="1">Multi-pass membrane protein</topology>
    </subcellularLocation>
</comment>
<evidence type="ECO:0000256" key="9">
    <source>
        <dbReference type="PROSITE-ProRule" id="PRU00282"/>
    </source>
</evidence>
<name>A0ABN7VPL0_GIGMA</name>
<dbReference type="InterPro" id="IPR050567">
    <property type="entry name" value="Mitochondrial_Carrier"/>
</dbReference>
<keyword evidence="13" id="KW-1185">Reference proteome</keyword>
<evidence type="ECO:0000256" key="4">
    <source>
        <dbReference type="ARBA" id="ARBA00022692"/>
    </source>
</evidence>
<dbReference type="PANTHER" id="PTHR45624">
    <property type="entry name" value="MITOCHONDRIAL BASIC AMINO ACIDS TRANSPORTER-RELATED"/>
    <property type="match status" value="1"/>
</dbReference>
<feature type="transmembrane region" description="Helical" evidence="11">
    <location>
        <begin position="201"/>
        <end position="220"/>
    </location>
</feature>
<dbReference type="InterPro" id="IPR018108">
    <property type="entry name" value="MCP_transmembrane"/>
</dbReference>
<sequence length="330" mass="36690">DVASNSNIMTSQTLLEVRPSSRQDNMDISATLILDKPKSEPIKEQPSRLRGFLAGVASGVTKLCVGHPFDTIKVRLQTSGLNSRFNGPLHCLKQTIRKEGFRALYKGATPPLIGWGIMDSVMLGSLHNYRLLLQGNDPTVKLNVFQHILAGAGAGITVSFVATPIEQIKARLQVQYDSTTKLYNGPIDCARKLVRNNGIRGLWFGLAGTMACRSFFSVFWGSYELYSRALRKTNLNEPTINFLAGGFSANNFWICAMPFDTIKNRFMTQPDVKPLRFPNIWSCATFIYQTEGIRGFYKGFIPCILRSFPTNASAILAFETTMRLLKNSGI</sequence>
<feature type="repeat" description="Solcar" evidence="9">
    <location>
        <begin position="46"/>
        <end position="132"/>
    </location>
</feature>
<keyword evidence="7" id="KW-0496">Mitochondrion</keyword>
<reference evidence="12 13" key="1">
    <citation type="submission" date="2021-06" db="EMBL/GenBank/DDBJ databases">
        <authorList>
            <person name="Kallberg Y."/>
            <person name="Tangrot J."/>
            <person name="Rosling A."/>
        </authorList>
    </citation>
    <scope>NUCLEOTIDE SEQUENCE [LARGE SCALE GENOMIC DNA]</scope>
    <source>
        <strain evidence="12 13">120-4 pot B 10/14</strain>
    </source>
</reference>
<evidence type="ECO:0000256" key="11">
    <source>
        <dbReference type="SAM" id="Phobius"/>
    </source>
</evidence>
<keyword evidence="4 9" id="KW-0812">Transmembrane</keyword>
<evidence type="ECO:0000256" key="1">
    <source>
        <dbReference type="ARBA" id="ARBA00004225"/>
    </source>
</evidence>
<evidence type="ECO:0000256" key="8">
    <source>
        <dbReference type="ARBA" id="ARBA00023136"/>
    </source>
</evidence>
<organism evidence="12 13">
    <name type="scientific">Gigaspora margarita</name>
    <dbReference type="NCBI Taxonomy" id="4874"/>
    <lineage>
        <taxon>Eukaryota</taxon>
        <taxon>Fungi</taxon>
        <taxon>Fungi incertae sedis</taxon>
        <taxon>Mucoromycota</taxon>
        <taxon>Glomeromycotina</taxon>
        <taxon>Glomeromycetes</taxon>
        <taxon>Diversisporales</taxon>
        <taxon>Gigasporaceae</taxon>
        <taxon>Gigaspora</taxon>
    </lineage>
</organism>
<proteinExistence type="inferred from homology"/>
<comment type="similarity">
    <text evidence="2 10">Belongs to the mitochondrial carrier (TC 2.A.29) family.</text>
</comment>
<evidence type="ECO:0000256" key="3">
    <source>
        <dbReference type="ARBA" id="ARBA00022448"/>
    </source>
</evidence>
<dbReference type="PROSITE" id="PS50920">
    <property type="entry name" value="SOLCAR"/>
    <property type="match status" value="3"/>
</dbReference>
<evidence type="ECO:0000313" key="12">
    <source>
        <dbReference type="EMBL" id="CAG8790382.1"/>
    </source>
</evidence>
<protein>
    <submittedName>
        <fullName evidence="12">23849_t:CDS:1</fullName>
    </submittedName>
</protein>
<evidence type="ECO:0000256" key="10">
    <source>
        <dbReference type="RuleBase" id="RU000488"/>
    </source>
</evidence>
<evidence type="ECO:0000313" key="13">
    <source>
        <dbReference type="Proteomes" id="UP000789901"/>
    </source>
</evidence>
<evidence type="ECO:0000256" key="6">
    <source>
        <dbReference type="ARBA" id="ARBA00022989"/>
    </source>
</evidence>
<dbReference type="Pfam" id="PF00153">
    <property type="entry name" value="Mito_carr"/>
    <property type="match status" value="3"/>
</dbReference>
<feature type="repeat" description="Solcar" evidence="9">
    <location>
        <begin position="236"/>
        <end position="324"/>
    </location>
</feature>
<dbReference type="PANTHER" id="PTHR45624:SF57">
    <property type="entry name" value="MITOCHONDRIAL SUBSTRATE CARRIER FAMILY PROTEIN L"/>
    <property type="match status" value="1"/>
</dbReference>
<keyword evidence="3 10" id="KW-0813">Transport</keyword>
<evidence type="ECO:0000256" key="7">
    <source>
        <dbReference type="ARBA" id="ARBA00023128"/>
    </source>
</evidence>
<evidence type="ECO:0000256" key="2">
    <source>
        <dbReference type="ARBA" id="ARBA00006375"/>
    </source>
</evidence>
<dbReference type="InterPro" id="IPR023395">
    <property type="entry name" value="MCP_dom_sf"/>
</dbReference>
<keyword evidence="6 11" id="KW-1133">Transmembrane helix</keyword>